<comment type="caution">
    <text evidence="2">The sequence shown here is derived from an EMBL/GenBank/DDBJ whole genome shotgun (WGS) entry which is preliminary data.</text>
</comment>
<dbReference type="Proteomes" id="UP001597018">
    <property type="component" value="Unassembled WGS sequence"/>
</dbReference>
<protein>
    <submittedName>
        <fullName evidence="2">Type VII secretion target</fullName>
    </submittedName>
</protein>
<feature type="coiled-coil region" evidence="1">
    <location>
        <begin position="65"/>
        <end position="92"/>
    </location>
</feature>
<accession>A0ABW3FSM0</accession>
<reference evidence="3" key="1">
    <citation type="journal article" date="2019" name="Int. J. Syst. Evol. Microbiol.">
        <title>The Global Catalogue of Microorganisms (GCM) 10K type strain sequencing project: providing services to taxonomists for standard genome sequencing and annotation.</title>
        <authorList>
            <consortium name="The Broad Institute Genomics Platform"/>
            <consortium name="The Broad Institute Genome Sequencing Center for Infectious Disease"/>
            <person name="Wu L."/>
            <person name="Ma J."/>
        </authorList>
    </citation>
    <scope>NUCLEOTIDE SEQUENCE [LARGE SCALE GENOMIC DNA]</scope>
    <source>
        <strain evidence="3">CCUG 56401</strain>
    </source>
</reference>
<keyword evidence="1" id="KW-0175">Coiled coil</keyword>
<sequence length="110" mass="11722">MSFMPQDAVRVDSAALDVFHDHLANGTVAELGRVASGVHRLNGGDVNAFGVFFAQVLGIPSRIAMATAADHIDDLTRQMSDLAKNVKDTADAYDQVEQANARRARGLVGN</sequence>
<name>A0ABW3FSM0_9PSEU</name>
<evidence type="ECO:0000256" key="1">
    <source>
        <dbReference type="SAM" id="Coils"/>
    </source>
</evidence>
<organism evidence="2 3">
    <name type="scientific">Saccharopolyspora rosea</name>
    <dbReference type="NCBI Taxonomy" id="524884"/>
    <lineage>
        <taxon>Bacteria</taxon>
        <taxon>Bacillati</taxon>
        <taxon>Actinomycetota</taxon>
        <taxon>Actinomycetes</taxon>
        <taxon>Pseudonocardiales</taxon>
        <taxon>Pseudonocardiaceae</taxon>
        <taxon>Saccharopolyspora</taxon>
    </lineage>
</organism>
<gene>
    <name evidence="2" type="ORF">ACFQ16_16575</name>
</gene>
<dbReference type="EMBL" id="JBHTIW010000012">
    <property type="protein sequence ID" value="MFD0921362.1"/>
    <property type="molecule type" value="Genomic_DNA"/>
</dbReference>
<proteinExistence type="predicted"/>
<evidence type="ECO:0000313" key="2">
    <source>
        <dbReference type="EMBL" id="MFD0921362.1"/>
    </source>
</evidence>
<dbReference type="Pfam" id="PF10824">
    <property type="entry name" value="T7SS_ESX_EspC"/>
    <property type="match status" value="1"/>
</dbReference>
<evidence type="ECO:0000313" key="3">
    <source>
        <dbReference type="Proteomes" id="UP001597018"/>
    </source>
</evidence>
<dbReference type="RefSeq" id="WP_263253021.1">
    <property type="nucleotide sequence ID" value="NZ_BAABLT010000010.1"/>
</dbReference>
<keyword evidence="3" id="KW-1185">Reference proteome</keyword>
<dbReference type="InterPro" id="IPR022536">
    <property type="entry name" value="EspC"/>
</dbReference>